<sequence length="162" mass="19039">MEEELENLMLLSFSDLFLVQCPKCKNCASVFTLENPLGVDESIVVRGNKSKRVACKSCGFSKDMHPRKRSNHYEYEFNLFEQNPEADWYFGLPLYLQMSCCGQQLWFLNERHLIYVEAYLQKTVRPSETYYMSVESRLPKWMKSAKNRTEVLKAINKLKGEI</sequence>
<proteinExistence type="predicted"/>
<dbReference type="EMBL" id="CP016537">
    <property type="protein sequence ID" value="ANU12638.1"/>
    <property type="molecule type" value="Genomic_DNA"/>
</dbReference>
<dbReference type="Proteomes" id="UP000092687">
    <property type="component" value="Chromosome"/>
</dbReference>
<dbReference type="STRING" id="1215089.BBI08_01780"/>
<reference evidence="2" key="2">
    <citation type="submission" date="2016-10" db="EMBL/GenBank/DDBJ databases">
        <authorList>
            <person name="See-Too W.S."/>
        </authorList>
    </citation>
    <scope>NUCLEOTIDE SEQUENCE [LARGE SCALE GENOMIC DNA]</scope>
    <source>
        <strain evidence="2">DSM 24743</strain>
    </source>
</reference>
<dbReference type="RefSeq" id="WP_040850707.1">
    <property type="nucleotide sequence ID" value="NZ_CP016537.2"/>
</dbReference>
<evidence type="ECO:0000313" key="1">
    <source>
        <dbReference type="EMBL" id="ANU12638.1"/>
    </source>
</evidence>
<organism evidence="1 2">
    <name type="scientific">Planococcus halocryophilus</name>
    <dbReference type="NCBI Taxonomy" id="1215089"/>
    <lineage>
        <taxon>Bacteria</taxon>
        <taxon>Bacillati</taxon>
        <taxon>Bacillota</taxon>
        <taxon>Bacilli</taxon>
        <taxon>Bacillales</taxon>
        <taxon>Caryophanaceae</taxon>
        <taxon>Planococcus</taxon>
    </lineage>
</organism>
<evidence type="ECO:0000313" key="2">
    <source>
        <dbReference type="Proteomes" id="UP000092687"/>
    </source>
</evidence>
<reference evidence="2" key="1">
    <citation type="submission" date="2016-07" db="EMBL/GenBank/DDBJ databases">
        <authorList>
            <person name="See-Too W.S."/>
        </authorList>
    </citation>
    <scope>NUCLEOTIDE SEQUENCE [LARGE SCALE GENOMIC DNA]</scope>
    <source>
        <strain evidence="2">DSM 24743</strain>
    </source>
</reference>
<name>A0A1C7DMP1_9BACL</name>
<dbReference type="OrthoDB" id="7189707at2"/>
<dbReference type="KEGG" id="phc:BBI08_01780"/>
<keyword evidence="2" id="KW-1185">Reference proteome</keyword>
<accession>A0A1C7DMP1</accession>
<gene>
    <name evidence="1" type="ORF">BBI08_01780</name>
</gene>
<protein>
    <submittedName>
        <fullName evidence="1">Uncharacterized protein</fullName>
    </submittedName>
</protein>
<dbReference type="AlphaFoldDB" id="A0A1C7DMP1"/>